<name>A0AAU7K1W7_9SPHI</name>
<feature type="chain" id="PRO_5043761634" evidence="1">
    <location>
        <begin position="23"/>
        <end position="462"/>
    </location>
</feature>
<dbReference type="InterPro" id="IPR032560">
    <property type="entry name" value="DUF4932"/>
</dbReference>
<sequence length="462" mass="52983">MLKKVLTLLSGLLLFTACTVSKQWNSKQTQQSWEATFQDFSGNEKLKFPAHKDHILYLNAKLATTSGSLQLFANEKRLSHPNPVSHHKLDLKNKLLIKLAGNHAKGSFRLNYPQFTKKNIEVRYNSNIELLALSYVLANYDDFTGFSDDQSFEINGQPVKVKALYALTTKIANTFKSFLKSENLKVIKTYFDKDFYAHYANFVMSLPDFPNATVEKDNRFLKSFSSLSDAQRFTAAFNSFFLEINFQKFLVDFKPYYETVQKEITTNMPASNFIAELENLFGKEVEHYVLYPSLTMPFSSGFAVGSQNTIGNIFASTNQPKEVDDINQLKLGFDNSLSLRTIAVHEFGHAFVNPAIDLVDEKIISASAPLFEPIKKQMSEQGYNQWKICLYEHFNRANEVMIARLLGDRLKADEILKDNVDKRFYRYLPQIVDQLECWYNNEFLDKSYAQKAAEIITALKAK</sequence>
<evidence type="ECO:0000256" key="1">
    <source>
        <dbReference type="SAM" id="SignalP"/>
    </source>
</evidence>
<dbReference type="Pfam" id="PF16286">
    <property type="entry name" value="DUF4932"/>
    <property type="match status" value="1"/>
</dbReference>
<gene>
    <name evidence="2" type="ORF">ABEG20_14070</name>
</gene>
<keyword evidence="1" id="KW-0732">Signal</keyword>
<dbReference type="EMBL" id="CP157485">
    <property type="protein sequence ID" value="XBO46416.1"/>
    <property type="molecule type" value="Genomic_DNA"/>
</dbReference>
<feature type="signal peptide" evidence="1">
    <location>
        <begin position="1"/>
        <end position="22"/>
    </location>
</feature>
<reference evidence="2" key="1">
    <citation type="submission" date="2024-05" db="EMBL/GenBank/DDBJ databases">
        <authorList>
            <person name="Kim S."/>
            <person name="Heo J."/>
            <person name="Choi H."/>
            <person name="Choi Y."/>
            <person name="Kwon S.-W."/>
            <person name="Kim Y."/>
        </authorList>
    </citation>
    <scope>NUCLEOTIDE SEQUENCE</scope>
    <source>
        <strain evidence="2">KACC 23697</strain>
    </source>
</reference>
<proteinExistence type="predicted"/>
<accession>A0AAU7K1W7</accession>
<evidence type="ECO:0000313" key="2">
    <source>
        <dbReference type="EMBL" id="XBO46416.1"/>
    </source>
</evidence>
<organism evidence="2">
    <name type="scientific">Pedobacter sp. KACC 23697</name>
    <dbReference type="NCBI Taxonomy" id="3149230"/>
    <lineage>
        <taxon>Bacteria</taxon>
        <taxon>Pseudomonadati</taxon>
        <taxon>Bacteroidota</taxon>
        <taxon>Sphingobacteriia</taxon>
        <taxon>Sphingobacteriales</taxon>
        <taxon>Sphingobacteriaceae</taxon>
        <taxon>Pedobacter</taxon>
    </lineage>
</organism>
<protein>
    <submittedName>
        <fullName evidence="2">DUF4932 domain-containing protein</fullName>
    </submittedName>
</protein>
<dbReference type="RefSeq" id="WP_406823965.1">
    <property type="nucleotide sequence ID" value="NZ_CP157485.1"/>
</dbReference>
<dbReference type="PROSITE" id="PS51257">
    <property type="entry name" value="PROKAR_LIPOPROTEIN"/>
    <property type="match status" value="1"/>
</dbReference>
<dbReference type="AlphaFoldDB" id="A0AAU7K1W7"/>